<evidence type="ECO:0000313" key="10">
    <source>
        <dbReference type="Proteomes" id="UP000239899"/>
    </source>
</evidence>
<reference evidence="9 10" key="1">
    <citation type="journal article" date="2018" name="Plant J.">
        <title>Genome sequences of Chlorella sorokiniana UTEX 1602 and Micractinium conductrix SAG 241.80: implications to maltose excretion by a green alga.</title>
        <authorList>
            <person name="Arriola M.B."/>
            <person name="Velmurugan N."/>
            <person name="Zhang Y."/>
            <person name="Plunkett M.H."/>
            <person name="Hondzo H."/>
            <person name="Barney B.M."/>
        </authorList>
    </citation>
    <scope>NUCLEOTIDE SEQUENCE [LARGE SCALE GENOMIC DNA]</scope>
    <source>
        <strain evidence="10">UTEX 1602</strain>
    </source>
</reference>
<dbReference type="CDD" id="cd06186">
    <property type="entry name" value="NOX_Duox_like_FAD_NADP"/>
    <property type="match status" value="1"/>
</dbReference>
<evidence type="ECO:0000256" key="3">
    <source>
        <dbReference type="ARBA" id="ARBA00022989"/>
    </source>
</evidence>
<dbReference type="InterPro" id="IPR013130">
    <property type="entry name" value="Fe3_Rdtase_TM_dom"/>
</dbReference>
<feature type="transmembrane region" description="Helical" evidence="7">
    <location>
        <begin position="202"/>
        <end position="221"/>
    </location>
</feature>
<dbReference type="PROSITE" id="PS51384">
    <property type="entry name" value="FAD_FR"/>
    <property type="match status" value="1"/>
</dbReference>
<dbReference type="EMBL" id="LHPG02000011">
    <property type="protein sequence ID" value="PRW45569.1"/>
    <property type="molecule type" value="Genomic_DNA"/>
</dbReference>
<feature type="transmembrane region" description="Helical" evidence="7">
    <location>
        <begin position="241"/>
        <end position="257"/>
    </location>
</feature>
<feature type="transmembrane region" description="Helical" evidence="7">
    <location>
        <begin position="424"/>
        <end position="443"/>
    </location>
</feature>
<dbReference type="GO" id="GO:0016491">
    <property type="term" value="F:oxidoreductase activity"/>
    <property type="evidence" value="ECO:0007669"/>
    <property type="project" value="UniProtKB-KW"/>
</dbReference>
<dbReference type="Pfam" id="PF08022">
    <property type="entry name" value="FAD_binding_8"/>
    <property type="match status" value="1"/>
</dbReference>
<dbReference type="InterPro" id="IPR013112">
    <property type="entry name" value="FAD-bd_8"/>
</dbReference>
<feature type="transmembrane region" description="Helical" evidence="7">
    <location>
        <begin position="172"/>
        <end position="190"/>
    </location>
</feature>
<dbReference type="OrthoDB" id="167398at2759"/>
<dbReference type="PROSITE" id="PS51257">
    <property type="entry name" value="PROKAR_LIPOPROTEIN"/>
    <property type="match status" value="1"/>
</dbReference>
<feature type="transmembrane region" description="Helical" evidence="7">
    <location>
        <begin position="579"/>
        <end position="603"/>
    </location>
</feature>
<dbReference type="AlphaFoldDB" id="A0A2P6TMJ2"/>
<protein>
    <submittedName>
        <fullName evidence="9">Ferric-chelate reductase</fullName>
    </submittedName>
</protein>
<dbReference type="STRING" id="3076.A0A2P6TMJ2"/>
<keyword evidence="4" id="KW-0560">Oxidoreductase</keyword>
<feature type="compositionally biased region" description="Polar residues" evidence="6">
    <location>
        <begin position="525"/>
        <end position="539"/>
    </location>
</feature>
<dbReference type="SFLD" id="SFLDS00052">
    <property type="entry name" value="Ferric_Reductase_Domain"/>
    <property type="match status" value="1"/>
</dbReference>
<evidence type="ECO:0000256" key="2">
    <source>
        <dbReference type="ARBA" id="ARBA00022692"/>
    </source>
</evidence>
<dbReference type="SUPFAM" id="SSF52343">
    <property type="entry name" value="Ferredoxin reductase-like, C-terminal NADP-linked domain"/>
    <property type="match status" value="1"/>
</dbReference>
<comment type="caution">
    <text evidence="9">The sequence shown here is derived from an EMBL/GenBank/DDBJ whole genome shotgun (WGS) entry which is preliminary data.</text>
</comment>
<feature type="domain" description="FAD-binding FR-type" evidence="8">
    <location>
        <begin position="307"/>
        <end position="413"/>
    </location>
</feature>
<proteinExistence type="predicted"/>
<dbReference type="Pfam" id="PF08030">
    <property type="entry name" value="NAD_binding_6"/>
    <property type="match status" value="1"/>
</dbReference>
<dbReference type="Gene3D" id="3.40.50.80">
    <property type="entry name" value="Nucleotide-binding domain of ferredoxin-NADP reductase (FNR) module"/>
    <property type="match status" value="1"/>
</dbReference>
<dbReference type="GO" id="GO:0005886">
    <property type="term" value="C:plasma membrane"/>
    <property type="evidence" value="ECO:0007669"/>
    <property type="project" value="TreeGrafter"/>
</dbReference>
<feature type="transmembrane region" description="Helical" evidence="7">
    <location>
        <begin position="120"/>
        <end position="139"/>
    </location>
</feature>
<gene>
    <name evidence="9" type="ORF">C2E21_5734</name>
</gene>
<sequence length="760" mass="81837">MRPGAAALSAVRAAAAAAVAAACLAFVGWMLVAATPTIKQSEGVKSLKTSSLSGPTILMILLTWVSLLVATLLTLALRRMPSVRMQPPPARDSGWVAKARRVLAWQVPPRRFFDYWCDGLNVGEALGVLLWLGLNAWWLGQLCSRSFANATSATQRLEKTAVAFGKMMAPNLMLLFLPVPHCSFITWGTGISRNALIRYHRWLGHGTIWVLNLHAILYYIAWGIQHEFRAEFVAWEGKVNNLAGSIGWFFVLALWVTSLEKVRRRLYQLFFRCHIICFLGFFLFSCAHYAQSYTYFVPGLLLYAADLVLRAGQLCNVTPIVAAVVDDVAGTATLQLQADKSLDLKPLTEVWLSVPQISRWRMHPFSVADCSGSRLTLHVKRYGAFTKSLLEGLRQRSITAVRVVGPHGACDATLGCQLSPPDSWLRYNSLLLIGGGVGVNALLSMLRSIAAQRAAGQHAGLPRRVRCVWAARSVREFHTLDAPLLLAATDPSGWLDLSLHVTGSSAPAIELPSKGGEAHLPKEGSSGSFKASDTASCDSSVKDPSEAETEDAQLLAPHAQRTASPFFWSMLRPVQPQTFGVAHIAAVNILVVFGAFCAALLAASYNSQVVQWKGGMLFAVLLSALALGLPFAVAVFPVHAFRYWRAARVVRQGADGCKAEITTPYTANSALLDSACTVDKLSVILGDASLEVQQGRPDVEGLLRKAAAEAGPGNVVGVYAGGPPPLMTAVHLAVARLNGGACTGGAEGAYLELHKEAVEL</sequence>
<dbReference type="SFLD" id="SFLDG01168">
    <property type="entry name" value="Ferric_reductase_subgroup_(FRE"/>
    <property type="match status" value="1"/>
</dbReference>
<evidence type="ECO:0000256" key="1">
    <source>
        <dbReference type="ARBA" id="ARBA00004141"/>
    </source>
</evidence>
<keyword evidence="3 7" id="KW-1133">Transmembrane helix</keyword>
<dbReference type="InterPro" id="IPR050369">
    <property type="entry name" value="RBOH/FRE"/>
</dbReference>
<accession>A0A2P6TMJ2</accession>
<organism evidence="9 10">
    <name type="scientific">Chlorella sorokiniana</name>
    <name type="common">Freshwater green alga</name>
    <dbReference type="NCBI Taxonomy" id="3076"/>
    <lineage>
        <taxon>Eukaryota</taxon>
        <taxon>Viridiplantae</taxon>
        <taxon>Chlorophyta</taxon>
        <taxon>core chlorophytes</taxon>
        <taxon>Trebouxiophyceae</taxon>
        <taxon>Chlorellales</taxon>
        <taxon>Chlorellaceae</taxon>
        <taxon>Chlorella clade</taxon>
        <taxon>Chlorella</taxon>
    </lineage>
</organism>
<dbReference type="InterPro" id="IPR017927">
    <property type="entry name" value="FAD-bd_FR_type"/>
</dbReference>
<dbReference type="Pfam" id="PF01794">
    <property type="entry name" value="Ferric_reduct"/>
    <property type="match status" value="1"/>
</dbReference>
<name>A0A2P6TMJ2_CHLSO</name>
<keyword evidence="5 7" id="KW-0472">Membrane</keyword>
<evidence type="ECO:0000256" key="4">
    <source>
        <dbReference type="ARBA" id="ARBA00023002"/>
    </source>
</evidence>
<evidence type="ECO:0000259" key="8">
    <source>
        <dbReference type="PROSITE" id="PS51384"/>
    </source>
</evidence>
<dbReference type="InterPro" id="IPR039261">
    <property type="entry name" value="FNR_nucleotide-bd"/>
</dbReference>
<keyword evidence="10" id="KW-1185">Reference proteome</keyword>
<evidence type="ECO:0000256" key="7">
    <source>
        <dbReference type="SAM" id="Phobius"/>
    </source>
</evidence>
<dbReference type="PANTHER" id="PTHR11972:SF69">
    <property type="entry name" value="FERRIC REDUCTION OXIDASE 6-RELATED"/>
    <property type="match status" value="1"/>
</dbReference>
<feature type="transmembrane region" description="Helical" evidence="7">
    <location>
        <begin position="615"/>
        <end position="638"/>
    </location>
</feature>
<dbReference type="PANTHER" id="PTHR11972">
    <property type="entry name" value="NADPH OXIDASE"/>
    <property type="match status" value="1"/>
</dbReference>
<feature type="transmembrane region" description="Helical" evidence="7">
    <location>
        <begin position="57"/>
        <end position="77"/>
    </location>
</feature>
<evidence type="ECO:0000256" key="5">
    <source>
        <dbReference type="ARBA" id="ARBA00023136"/>
    </source>
</evidence>
<dbReference type="Proteomes" id="UP000239899">
    <property type="component" value="Unassembled WGS sequence"/>
</dbReference>
<keyword evidence="2 7" id="KW-0812">Transmembrane</keyword>
<evidence type="ECO:0000256" key="6">
    <source>
        <dbReference type="SAM" id="MobiDB-lite"/>
    </source>
</evidence>
<dbReference type="InterPro" id="IPR013121">
    <property type="entry name" value="Fe_red_NAD-bd_6"/>
</dbReference>
<evidence type="ECO:0000313" key="9">
    <source>
        <dbReference type="EMBL" id="PRW45569.1"/>
    </source>
</evidence>
<feature type="transmembrane region" description="Helical" evidence="7">
    <location>
        <begin position="269"/>
        <end position="290"/>
    </location>
</feature>
<feature type="region of interest" description="Disordered" evidence="6">
    <location>
        <begin position="512"/>
        <end position="551"/>
    </location>
</feature>
<comment type="subcellular location">
    <subcellularLocation>
        <location evidence="1">Membrane</location>
        <topology evidence="1">Multi-pass membrane protein</topology>
    </subcellularLocation>
</comment>